<gene>
    <name evidence="1" type="ORF">Bhyg_06185</name>
</gene>
<dbReference type="Proteomes" id="UP001151699">
    <property type="component" value="Chromosome B"/>
</dbReference>
<sequence>MVSVMRKLAAIFVNNSSNEEIIKIEMCEETNATDTIGSSTSSNNNTQLCCVTEEPKNGDGNGDSKVDISIKCEPIDESVTEEPKSGDGNTDFKVDTFIKRVAINELSPSLNTSTDSVAEKWVLYRPRTRYAKKRIAITDIIEIMSDDDDDEQRKKLKSN</sequence>
<dbReference type="EMBL" id="WJQU01000002">
    <property type="protein sequence ID" value="KAJ6641250.1"/>
    <property type="molecule type" value="Genomic_DNA"/>
</dbReference>
<dbReference type="AlphaFoldDB" id="A0A9Q0S2P6"/>
<keyword evidence="2" id="KW-1185">Reference proteome</keyword>
<reference evidence="1" key="1">
    <citation type="submission" date="2022-07" db="EMBL/GenBank/DDBJ databases">
        <authorList>
            <person name="Trinca V."/>
            <person name="Uliana J.V.C."/>
            <person name="Torres T.T."/>
            <person name="Ward R.J."/>
            <person name="Monesi N."/>
        </authorList>
    </citation>
    <scope>NUCLEOTIDE SEQUENCE</scope>
    <source>
        <strain evidence="1">HSMRA1968</strain>
        <tissue evidence="1">Whole embryos</tissue>
    </source>
</reference>
<protein>
    <submittedName>
        <fullName evidence="1">Uncharacterized protein</fullName>
    </submittedName>
</protein>
<accession>A0A9Q0S2P6</accession>
<evidence type="ECO:0000313" key="2">
    <source>
        <dbReference type="Proteomes" id="UP001151699"/>
    </source>
</evidence>
<proteinExistence type="predicted"/>
<name>A0A9Q0S2P6_9DIPT</name>
<comment type="caution">
    <text evidence="1">The sequence shown here is derived from an EMBL/GenBank/DDBJ whole genome shotgun (WGS) entry which is preliminary data.</text>
</comment>
<evidence type="ECO:0000313" key="1">
    <source>
        <dbReference type="EMBL" id="KAJ6641250.1"/>
    </source>
</evidence>
<organism evidence="1 2">
    <name type="scientific">Pseudolycoriella hygida</name>
    <dbReference type="NCBI Taxonomy" id="35572"/>
    <lineage>
        <taxon>Eukaryota</taxon>
        <taxon>Metazoa</taxon>
        <taxon>Ecdysozoa</taxon>
        <taxon>Arthropoda</taxon>
        <taxon>Hexapoda</taxon>
        <taxon>Insecta</taxon>
        <taxon>Pterygota</taxon>
        <taxon>Neoptera</taxon>
        <taxon>Endopterygota</taxon>
        <taxon>Diptera</taxon>
        <taxon>Nematocera</taxon>
        <taxon>Sciaroidea</taxon>
        <taxon>Sciaridae</taxon>
        <taxon>Pseudolycoriella</taxon>
    </lineage>
</organism>